<accession>A0A845QHP7</accession>
<dbReference type="PANTHER" id="PTHR43055">
    <property type="entry name" value="FORMATE-DEPENDENT PHOSPHORIBOSYLGLYCINAMIDE FORMYLTRANSFERASE"/>
    <property type="match status" value="1"/>
</dbReference>
<dbReference type="GO" id="GO:0016874">
    <property type="term" value="F:ligase activity"/>
    <property type="evidence" value="ECO:0007669"/>
    <property type="project" value="UniProtKB-KW"/>
</dbReference>
<feature type="domain" description="ATP-grasp" evidence="6">
    <location>
        <begin position="134"/>
        <end position="322"/>
    </location>
</feature>
<evidence type="ECO:0000256" key="5">
    <source>
        <dbReference type="PROSITE-ProRule" id="PRU00409"/>
    </source>
</evidence>
<dbReference type="Pfam" id="PF02222">
    <property type="entry name" value="ATP-grasp"/>
    <property type="match status" value="1"/>
</dbReference>
<name>A0A845QHP7_9FIRM</name>
<dbReference type="SUPFAM" id="SSF56059">
    <property type="entry name" value="Glutathione synthetase ATP-binding domain-like"/>
    <property type="match status" value="2"/>
</dbReference>
<evidence type="ECO:0000313" key="8">
    <source>
        <dbReference type="Proteomes" id="UP000446866"/>
    </source>
</evidence>
<gene>
    <name evidence="7" type="ORF">D0435_01065</name>
</gene>
<organism evidence="7 8">
    <name type="scientific">Anaerotruncus colihominis</name>
    <dbReference type="NCBI Taxonomy" id="169435"/>
    <lineage>
        <taxon>Bacteria</taxon>
        <taxon>Bacillati</taxon>
        <taxon>Bacillota</taxon>
        <taxon>Clostridia</taxon>
        <taxon>Eubacteriales</taxon>
        <taxon>Oscillospiraceae</taxon>
        <taxon>Anaerotruncus</taxon>
    </lineage>
</organism>
<dbReference type="EMBL" id="QXWK01000001">
    <property type="protein sequence ID" value="NBH60263.1"/>
    <property type="molecule type" value="Genomic_DNA"/>
</dbReference>
<dbReference type="PANTHER" id="PTHR43055:SF1">
    <property type="entry name" value="FORMATE-DEPENDENT PHOSPHORIBOSYLGLYCINAMIDE FORMYLTRANSFERASE"/>
    <property type="match status" value="1"/>
</dbReference>
<evidence type="ECO:0000256" key="3">
    <source>
        <dbReference type="ARBA" id="ARBA00022755"/>
    </source>
</evidence>
<reference evidence="7 8" key="1">
    <citation type="submission" date="2018-08" db="EMBL/GenBank/DDBJ databases">
        <title>Murine metabolic-syndrome-specific gut microbial biobank.</title>
        <authorList>
            <person name="Liu C."/>
        </authorList>
    </citation>
    <scope>NUCLEOTIDE SEQUENCE [LARGE SCALE GENOMIC DNA]</scope>
    <source>
        <strain evidence="7 8">28</strain>
    </source>
</reference>
<evidence type="ECO:0000259" key="6">
    <source>
        <dbReference type="PROSITE" id="PS50975"/>
    </source>
</evidence>
<protein>
    <submittedName>
        <fullName evidence="7">ATP-grasp domain-containing protein</fullName>
    </submittedName>
</protein>
<dbReference type="GO" id="GO:0005524">
    <property type="term" value="F:ATP binding"/>
    <property type="evidence" value="ECO:0007669"/>
    <property type="project" value="UniProtKB-UniRule"/>
</dbReference>
<evidence type="ECO:0000313" key="7">
    <source>
        <dbReference type="EMBL" id="NBH60263.1"/>
    </source>
</evidence>
<dbReference type="GO" id="GO:0006164">
    <property type="term" value="P:purine nucleotide biosynthetic process"/>
    <property type="evidence" value="ECO:0007669"/>
    <property type="project" value="UniProtKB-KW"/>
</dbReference>
<dbReference type="InterPro" id="IPR011761">
    <property type="entry name" value="ATP-grasp"/>
</dbReference>
<keyword evidence="1" id="KW-0436">Ligase</keyword>
<keyword evidence="3" id="KW-0658">Purine biosynthesis</keyword>
<dbReference type="InterPro" id="IPR013815">
    <property type="entry name" value="ATP_grasp_subdomain_1"/>
</dbReference>
<keyword evidence="8" id="KW-1185">Reference proteome</keyword>
<keyword evidence="2 5" id="KW-0547">Nucleotide-binding</keyword>
<dbReference type="GO" id="GO:0005829">
    <property type="term" value="C:cytosol"/>
    <property type="evidence" value="ECO:0007669"/>
    <property type="project" value="TreeGrafter"/>
</dbReference>
<dbReference type="Gene3D" id="3.30.470.20">
    <property type="entry name" value="ATP-grasp fold, B domain"/>
    <property type="match status" value="2"/>
</dbReference>
<dbReference type="AlphaFoldDB" id="A0A845QHP7"/>
<dbReference type="Proteomes" id="UP000446866">
    <property type="component" value="Unassembled WGS sequence"/>
</dbReference>
<dbReference type="PROSITE" id="PS50975">
    <property type="entry name" value="ATP_GRASP"/>
    <property type="match status" value="2"/>
</dbReference>
<dbReference type="GO" id="GO:0046872">
    <property type="term" value="F:metal ion binding"/>
    <property type="evidence" value="ECO:0007669"/>
    <property type="project" value="InterPro"/>
</dbReference>
<dbReference type="InterPro" id="IPR003135">
    <property type="entry name" value="ATP-grasp_carboxylate-amine"/>
</dbReference>
<feature type="domain" description="ATP-grasp" evidence="6">
    <location>
        <begin position="550"/>
        <end position="740"/>
    </location>
</feature>
<sequence length="825" mass="93333">MSKLKPFVIVLSRNYSTGLGIIRSLGAAGYRVDLIASTKKKGSSVIISSSKYLNKTTEVLSPKIQGDTGASLMEVLMEYAKCCGEKMVLFPADDFTASVVDSNRGVLDKHFLIPHTTRDSDCSIVDLMDKTMQESLAKKAGLLTPLAWRVSLKETVIIPEDVVYPCFVKPIESVSGRKTEMMVCWDRTQLKGQLMKMKKFFSNRSVLIQEYLHIDKEYDMSGICLDQKVIIPGIIEKIRVAEYERGVTMSGRMLPPDILGETLERVKMLMKQCHYVGMFDVELNLCGDKIYFNEVNFRSGGPNFAYYLNGVNLPEIFVKEITGEERSSEDETITSFGKTFVYEKVVWEDYIYGYMTKRELHRCIKNADYTLLSNTDDPAPGKIFQKRIRLSALKHRVKHLLQRETEKKDIADTRKADDRHPVAVVVGRNYGNILTMTRDLGMEGYQIDVLRVYKKKPKVMNLLSRMKPEIYSKYVRQFHQCVSGDNPARLLHSLSDLAASNGRTLLIPVDDYTAQIIDENLEELKPYYILPNISDCAGALSQLMNKAVQKKLAATFSLPVLDSVLVKSRNGQFELPETIVYPCFIKPNVSSKDTKAKMMKCRDRDELNGVLREYAASSDFEILVETFAEIKAEYSLLGVSTAAGVIAPGLFRVVAGGHRERKGVALMGETVSHSLLQPIVEQCIAFVDSLNYTGLFDIDLIETTDGNIYFVELNFRAGASIHAFTRCGVNLPAMYADYLLKGKELNLNCSLDIAGKRFVSEKILLEEYVRSDLSLSEGRMMMDSADICFIKADDDPKPYQYFKRFYFVAALMRIPYRIRDRRAVK</sequence>
<evidence type="ECO:0000256" key="2">
    <source>
        <dbReference type="ARBA" id="ARBA00022741"/>
    </source>
</evidence>
<dbReference type="RefSeq" id="WP_160200560.1">
    <property type="nucleotide sequence ID" value="NZ_QXWK01000001.1"/>
</dbReference>
<keyword evidence="4 5" id="KW-0067">ATP-binding</keyword>
<evidence type="ECO:0000256" key="4">
    <source>
        <dbReference type="ARBA" id="ARBA00022840"/>
    </source>
</evidence>
<proteinExistence type="predicted"/>
<dbReference type="Gene3D" id="3.30.1490.20">
    <property type="entry name" value="ATP-grasp fold, A domain"/>
    <property type="match status" value="1"/>
</dbReference>
<evidence type="ECO:0000256" key="1">
    <source>
        <dbReference type="ARBA" id="ARBA00022598"/>
    </source>
</evidence>
<comment type="caution">
    <text evidence="7">The sequence shown here is derived from an EMBL/GenBank/DDBJ whole genome shotgun (WGS) entry which is preliminary data.</text>
</comment>